<dbReference type="PRINTS" id="PR00986">
    <property type="entry name" value="TRNASYNTHVAL"/>
</dbReference>
<dbReference type="Gene3D" id="1.10.287.380">
    <property type="entry name" value="Valyl-tRNA synthetase, C-terminal domain"/>
    <property type="match status" value="1"/>
</dbReference>
<comment type="catalytic activity">
    <reaction evidence="10 11">
        <text>tRNA(Val) + L-valine + ATP = L-valyl-tRNA(Val) + AMP + diphosphate</text>
        <dbReference type="Rhea" id="RHEA:10704"/>
        <dbReference type="Rhea" id="RHEA-COMP:9672"/>
        <dbReference type="Rhea" id="RHEA-COMP:9708"/>
        <dbReference type="ChEBI" id="CHEBI:30616"/>
        <dbReference type="ChEBI" id="CHEBI:33019"/>
        <dbReference type="ChEBI" id="CHEBI:57762"/>
        <dbReference type="ChEBI" id="CHEBI:78442"/>
        <dbReference type="ChEBI" id="CHEBI:78537"/>
        <dbReference type="ChEBI" id="CHEBI:456215"/>
        <dbReference type="EC" id="6.1.1.9"/>
    </reaction>
</comment>
<feature type="domain" description="Methionyl/Valyl/Leucyl/Isoleucyl-tRNA synthetase anticodon-binding" evidence="13">
    <location>
        <begin position="606"/>
        <end position="751"/>
    </location>
</feature>
<comment type="subcellular location">
    <subcellularLocation>
        <location evidence="1 11">Cytoplasm</location>
    </subcellularLocation>
</comment>
<dbReference type="FunFam" id="3.40.50.620:FF:000098">
    <property type="entry name" value="Valine--tRNA ligase"/>
    <property type="match status" value="1"/>
</dbReference>
<proteinExistence type="inferred from homology"/>
<dbReference type="GO" id="GO:0004832">
    <property type="term" value="F:valine-tRNA ligase activity"/>
    <property type="evidence" value="ECO:0007669"/>
    <property type="project" value="UniProtKB-UniRule"/>
</dbReference>
<evidence type="ECO:0000256" key="3">
    <source>
        <dbReference type="ARBA" id="ARBA00022490"/>
    </source>
</evidence>
<dbReference type="Pfam" id="PF00133">
    <property type="entry name" value="tRNA-synt_1"/>
    <property type="match status" value="2"/>
</dbReference>
<dbReference type="CDD" id="cd00817">
    <property type="entry name" value="ValRS_core"/>
    <property type="match status" value="1"/>
</dbReference>
<keyword evidence="6 11" id="KW-0067">ATP-binding</keyword>
<dbReference type="InterPro" id="IPR033705">
    <property type="entry name" value="Anticodon_Ia_Val"/>
</dbReference>
<dbReference type="InterPro" id="IPR002300">
    <property type="entry name" value="aa-tRNA-synth_Ia"/>
</dbReference>
<evidence type="ECO:0000256" key="8">
    <source>
        <dbReference type="ARBA" id="ARBA00023054"/>
    </source>
</evidence>
<protein>
    <recommendedName>
        <fullName evidence="11">Valine--tRNA ligase</fullName>
        <ecNumber evidence="11">6.1.1.9</ecNumber>
    </recommendedName>
    <alternativeName>
        <fullName evidence="11">Valyl-tRNA synthetase</fullName>
        <shortName evidence="11">ValRS</shortName>
    </alternativeName>
</protein>
<comment type="domain">
    <text evidence="11">The C-terminal coiled-coil domain is crucial for aminoacylation activity.</text>
</comment>
<dbReference type="EC" id="6.1.1.9" evidence="11"/>
<keyword evidence="7 11" id="KW-0648">Protein biosynthesis</keyword>
<feature type="domain" description="Aminoacyl-tRNA synthetase class Ia" evidence="12">
    <location>
        <begin position="439"/>
        <end position="562"/>
    </location>
</feature>
<dbReference type="Gene3D" id="3.40.50.620">
    <property type="entry name" value="HUPs"/>
    <property type="match status" value="3"/>
</dbReference>
<dbReference type="InterPro" id="IPR009080">
    <property type="entry name" value="tRNAsynth_Ia_anticodon-bd"/>
</dbReference>
<feature type="short sequence motif" description="'HIGH' region" evidence="11">
    <location>
        <begin position="47"/>
        <end position="57"/>
    </location>
</feature>
<organism evidence="14 15">
    <name type="scientific">Treponema rectale</name>
    <dbReference type="NCBI Taxonomy" id="744512"/>
    <lineage>
        <taxon>Bacteria</taxon>
        <taxon>Pseudomonadati</taxon>
        <taxon>Spirochaetota</taxon>
        <taxon>Spirochaetia</taxon>
        <taxon>Spirochaetales</taxon>
        <taxon>Treponemataceae</taxon>
        <taxon>Treponema</taxon>
    </lineage>
</organism>
<keyword evidence="9 11" id="KW-0030">Aminoacyl-tRNA synthetase</keyword>
<dbReference type="GO" id="GO:0005829">
    <property type="term" value="C:cytosol"/>
    <property type="evidence" value="ECO:0007669"/>
    <property type="project" value="TreeGrafter"/>
</dbReference>
<keyword evidence="3 11" id="KW-0963">Cytoplasm</keyword>
<dbReference type="GO" id="GO:0002161">
    <property type="term" value="F:aminoacyl-tRNA deacylase activity"/>
    <property type="evidence" value="ECO:0007669"/>
    <property type="project" value="InterPro"/>
</dbReference>
<name>A0A7M1XI25_9SPIR</name>
<evidence type="ECO:0000259" key="13">
    <source>
        <dbReference type="Pfam" id="PF08264"/>
    </source>
</evidence>
<dbReference type="SUPFAM" id="SSF50677">
    <property type="entry name" value="ValRS/IleRS/LeuRS editing domain"/>
    <property type="match status" value="1"/>
</dbReference>
<dbReference type="InterPro" id="IPR010978">
    <property type="entry name" value="tRNA-bd_arm"/>
</dbReference>
<reference evidence="14 15" key="1">
    <citation type="submission" date="2018-08" db="EMBL/GenBank/DDBJ databases">
        <title>The first complete genome of Treponema rectale (CHPAT), a commensal spirochete of the bovine rectum.</title>
        <authorList>
            <person name="Staton G.J."/>
            <person name="Clegg S.R."/>
            <person name="Carter S.D."/>
            <person name="Radford A.D."/>
            <person name="Darby A."/>
            <person name="Hall N."/>
            <person name="Birtles R.J."/>
            <person name="Evans N.J."/>
        </authorList>
    </citation>
    <scope>NUCLEOTIDE SEQUENCE [LARGE SCALE GENOMIC DNA]</scope>
    <source>
        <strain evidence="14 15">CHPA</strain>
    </source>
</reference>
<keyword evidence="8 11" id="KW-0175">Coiled coil</keyword>
<comment type="subunit">
    <text evidence="2 11">Monomer.</text>
</comment>
<dbReference type="FunFam" id="3.40.50.620:FF:000032">
    <property type="entry name" value="Valine--tRNA ligase"/>
    <property type="match status" value="1"/>
</dbReference>
<dbReference type="Pfam" id="PF08264">
    <property type="entry name" value="Anticodon_1"/>
    <property type="match status" value="1"/>
</dbReference>
<comment type="similarity">
    <text evidence="11">Belongs to the class-I aminoacyl-tRNA synthetase family. ValS type 1 subfamily.</text>
</comment>
<comment type="function">
    <text evidence="11">Catalyzes the attachment of valine to tRNA(Val). As ValRS can inadvertently accommodate and process structurally similar amino acids such as threonine, to avoid such errors, it has a 'posttransfer' editing activity that hydrolyzes mischarged Thr-tRNA(Val) in a tRNA-dependent manner.</text>
</comment>
<accession>A0A7M1XI25</accession>
<dbReference type="InterPro" id="IPR002303">
    <property type="entry name" value="Valyl-tRNA_ligase"/>
</dbReference>
<keyword evidence="5 11" id="KW-0547">Nucleotide-binding</keyword>
<dbReference type="HAMAP" id="MF_02004">
    <property type="entry name" value="Val_tRNA_synth_type1"/>
    <property type="match status" value="1"/>
</dbReference>
<evidence type="ECO:0000256" key="10">
    <source>
        <dbReference type="ARBA" id="ARBA00047552"/>
    </source>
</evidence>
<dbReference type="EMBL" id="CP031517">
    <property type="protein sequence ID" value="QOS39159.1"/>
    <property type="molecule type" value="Genomic_DNA"/>
</dbReference>
<dbReference type="InterPro" id="IPR009008">
    <property type="entry name" value="Val/Leu/Ile-tRNA-synth_edit"/>
</dbReference>
<dbReference type="PANTHER" id="PTHR11946">
    <property type="entry name" value="VALYL-TRNA SYNTHETASES"/>
    <property type="match status" value="1"/>
</dbReference>
<dbReference type="InterPro" id="IPR014729">
    <property type="entry name" value="Rossmann-like_a/b/a_fold"/>
</dbReference>
<evidence type="ECO:0000313" key="14">
    <source>
        <dbReference type="EMBL" id="QOS39159.1"/>
    </source>
</evidence>
<dbReference type="Gene3D" id="1.10.730.10">
    <property type="entry name" value="Isoleucyl-tRNA Synthetase, Domain 1"/>
    <property type="match status" value="1"/>
</dbReference>
<dbReference type="CDD" id="cd07962">
    <property type="entry name" value="Anticodon_Ia_Val"/>
    <property type="match status" value="1"/>
</dbReference>
<dbReference type="SUPFAM" id="SSF52374">
    <property type="entry name" value="Nucleotidylyl transferase"/>
    <property type="match status" value="1"/>
</dbReference>
<comment type="domain">
    <text evidence="11">ValRS has two distinct active sites: one for aminoacylation and one for editing. The misactivated threonine is translocated from the active site to the editing site.</text>
</comment>
<evidence type="ECO:0000256" key="1">
    <source>
        <dbReference type="ARBA" id="ARBA00004496"/>
    </source>
</evidence>
<dbReference type="AlphaFoldDB" id="A0A7M1XI25"/>
<dbReference type="InterPro" id="IPR037118">
    <property type="entry name" value="Val-tRNA_synth_C_sf"/>
</dbReference>
<evidence type="ECO:0000256" key="2">
    <source>
        <dbReference type="ARBA" id="ARBA00011245"/>
    </source>
</evidence>
<gene>
    <name evidence="11" type="primary">valS</name>
    <name evidence="14" type="ORF">DYE49_01285</name>
</gene>
<feature type="domain" description="Aminoacyl-tRNA synthetase class Ia" evidence="12">
    <location>
        <begin position="19"/>
        <end position="435"/>
    </location>
</feature>
<dbReference type="GO" id="GO:0006438">
    <property type="term" value="P:valyl-tRNA aminoacylation"/>
    <property type="evidence" value="ECO:0007669"/>
    <property type="project" value="UniProtKB-UniRule"/>
</dbReference>
<keyword evidence="4 11" id="KW-0436">Ligase</keyword>
<evidence type="ECO:0000256" key="6">
    <source>
        <dbReference type="ARBA" id="ARBA00022840"/>
    </source>
</evidence>
<evidence type="ECO:0000256" key="5">
    <source>
        <dbReference type="ARBA" id="ARBA00022741"/>
    </source>
</evidence>
<evidence type="ECO:0000256" key="7">
    <source>
        <dbReference type="ARBA" id="ARBA00022917"/>
    </source>
</evidence>
<dbReference type="InterPro" id="IPR001412">
    <property type="entry name" value="aa-tRNA-synth_I_CS"/>
</dbReference>
<dbReference type="InterPro" id="IPR013155">
    <property type="entry name" value="M/V/L/I-tRNA-synth_anticd-bd"/>
</dbReference>
<dbReference type="Gene3D" id="3.90.740.10">
    <property type="entry name" value="Valyl/Leucyl/Isoleucyl-tRNA synthetase, editing domain"/>
    <property type="match status" value="1"/>
</dbReference>
<evidence type="ECO:0000256" key="4">
    <source>
        <dbReference type="ARBA" id="ARBA00022598"/>
    </source>
</evidence>
<evidence type="ECO:0000256" key="11">
    <source>
        <dbReference type="HAMAP-Rule" id="MF_02004"/>
    </source>
</evidence>
<evidence type="ECO:0000259" key="12">
    <source>
        <dbReference type="Pfam" id="PF00133"/>
    </source>
</evidence>
<feature type="short sequence motif" description="'KMSKS' region" evidence="11">
    <location>
        <begin position="523"/>
        <end position="527"/>
    </location>
</feature>
<dbReference type="Proteomes" id="UP000593591">
    <property type="component" value="Chromosome"/>
</dbReference>
<dbReference type="KEGG" id="trc:DYE49_01285"/>
<feature type="binding site" evidence="11">
    <location>
        <position position="526"/>
    </location>
    <ligand>
        <name>ATP</name>
        <dbReference type="ChEBI" id="CHEBI:30616"/>
    </ligand>
</feature>
<evidence type="ECO:0000256" key="9">
    <source>
        <dbReference type="ARBA" id="ARBA00023146"/>
    </source>
</evidence>
<evidence type="ECO:0000313" key="15">
    <source>
        <dbReference type="Proteomes" id="UP000593591"/>
    </source>
</evidence>
<dbReference type="SUPFAM" id="SSF47323">
    <property type="entry name" value="Anticodon-binding domain of a subclass of class I aminoacyl-tRNA synthetases"/>
    <property type="match status" value="1"/>
</dbReference>
<dbReference type="NCBIfam" id="TIGR00422">
    <property type="entry name" value="valS"/>
    <property type="match status" value="1"/>
</dbReference>
<dbReference type="PANTHER" id="PTHR11946:SF93">
    <property type="entry name" value="VALINE--TRNA LIGASE, CHLOROPLASTIC_MITOCHONDRIAL 2"/>
    <property type="match status" value="1"/>
</dbReference>
<dbReference type="NCBIfam" id="NF004349">
    <property type="entry name" value="PRK05729.1"/>
    <property type="match status" value="1"/>
</dbReference>
<dbReference type="PROSITE" id="PS00178">
    <property type="entry name" value="AA_TRNA_LIGASE_I"/>
    <property type="match status" value="1"/>
</dbReference>
<dbReference type="SUPFAM" id="SSF46589">
    <property type="entry name" value="tRNA-binding arm"/>
    <property type="match status" value="1"/>
</dbReference>
<sequence length="860" mass="100490">MKEMDKAYDHKKAEEGKEQFWEENHYFEAMRKENLHKTPFSMIVPPPNVTGILHIGHATNTTVLDIIARYKKISGYDVLFLADMDHAGIATQAKVEAKLKEEGKNKYELGREGFLKEAWKWKEEHGDYISKQWRALGLSMDYSKERFTLDEGMCKAVSKVFKRLYDEGLIYRGERIINWDPVLRTALSDIEVQYSSDNGHFYYFKYWFEDHSSYLEVATTRPETMFGDQAVVFNPDDERYNKFEGKFVINPANGEKLPLIADRYVDKEFGTGVMKCTPAHDPNDFQIAKRHNLKFVKTMNDDATMNENVPEGYVGLDRYECRKKLVAQIKEQGDLIKIEDIVHNVGHSERSKSVVEPMLSKQWFVKMKPLSEAVMKMQNDPALKTVFFPERFDHIFYQWLENTDDWCISRQLWWGHRIPVFTNKKTGEVVCSEEVLPSSEWDQDPDVLDTWFSSALAPFAFLGWPEETELYKRYYPLDVMVTAYDIIFFWVERMAFDGVHFTNKMPFKKVYIHGLVRDSQGRKMSKSLGNGIDPFDVIDKYGTDSLRYALATGGTPGLDINFSFNKVETAHNFLNKVWNASRYILSTLPADFKPTKIDFNQLSYLDQWIYAEFDKLLESVKSNMEKYELGQAADYVYSFVYDEFCSDYLEYSKVTLQGDDEEAKKATLNVLYDILKKILIILFPFAPFITEEIYSYLPEAKKSIYEEEYPSATSFTYNKETIELATSLREAIKVIRNHKSELGIAPNAPIDLRYLGKEENLSLIKPYLTRFSFAKSVTTLSEKNDDLVYFTSFALEIVEEETEESKARRTKRIEFLKNEIMRSEKMLANENFISRAKPEKVAQEKEKYQKYKEELEKYLK</sequence>
<dbReference type="GO" id="GO:0005524">
    <property type="term" value="F:ATP binding"/>
    <property type="evidence" value="ECO:0007669"/>
    <property type="project" value="UniProtKB-UniRule"/>
</dbReference>